<evidence type="ECO:0000313" key="11">
    <source>
        <dbReference type="Proteomes" id="UP000244722"/>
    </source>
</evidence>
<feature type="region of interest" description="Disordered" evidence="8">
    <location>
        <begin position="160"/>
        <end position="326"/>
    </location>
</feature>
<dbReference type="GO" id="GO:0000978">
    <property type="term" value="F:RNA polymerase II cis-regulatory region sequence-specific DNA binding"/>
    <property type="evidence" value="ECO:0007669"/>
    <property type="project" value="InterPro"/>
</dbReference>
<feature type="compositionally biased region" description="Polar residues" evidence="8">
    <location>
        <begin position="339"/>
        <end position="360"/>
    </location>
</feature>
<feature type="compositionally biased region" description="Polar residues" evidence="8">
    <location>
        <begin position="13"/>
        <end position="41"/>
    </location>
</feature>
<dbReference type="PANTHER" id="PTHR40626:SF32">
    <property type="entry name" value="ZINC FINGER PROTEIN RST2"/>
    <property type="match status" value="1"/>
</dbReference>
<dbReference type="InterPro" id="IPR013087">
    <property type="entry name" value="Znf_C2H2_type"/>
</dbReference>
<evidence type="ECO:0000256" key="3">
    <source>
        <dbReference type="ARBA" id="ARBA00022737"/>
    </source>
</evidence>
<feature type="domain" description="C2H2-type" evidence="9">
    <location>
        <begin position="141"/>
        <end position="168"/>
    </location>
</feature>
<evidence type="ECO:0000256" key="8">
    <source>
        <dbReference type="SAM" id="MobiDB-lite"/>
    </source>
</evidence>
<dbReference type="STRING" id="42251.A0A2T7A1J7"/>
<evidence type="ECO:0000256" key="6">
    <source>
        <dbReference type="ARBA" id="ARBA00023242"/>
    </source>
</evidence>
<gene>
    <name evidence="10" type="ORF">B9Z19DRAFT_595962</name>
</gene>
<evidence type="ECO:0000313" key="10">
    <source>
        <dbReference type="EMBL" id="PUU81597.1"/>
    </source>
</evidence>
<feature type="compositionally biased region" description="Polar residues" evidence="8">
    <location>
        <begin position="58"/>
        <end position="77"/>
    </location>
</feature>
<feature type="region of interest" description="Disordered" evidence="8">
    <location>
        <begin position="553"/>
        <end position="681"/>
    </location>
</feature>
<evidence type="ECO:0000259" key="9">
    <source>
        <dbReference type="PROSITE" id="PS50157"/>
    </source>
</evidence>
<keyword evidence="11" id="KW-1185">Reference proteome</keyword>
<evidence type="ECO:0000256" key="7">
    <source>
        <dbReference type="PROSITE-ProRule" id="PRU00042"/>
    </source>
</evidence>
<dbReference type="FunFam" id="3.30.160.60:FF:002343">
    <property type="entry name" value="Zinc finger protein 33A"/>
    <property type="match status" value="1"/>
</dbReference>
<organism evidence="10 11">
    <name type="scientific">Tuber borchii</name>
    <name type="common">White truffle</name>
    <dbReference type="NCBI Taxonomy" id="42251"/>
    <lineage>
        <taxon>Eukaryota</taxon>
        <taxon>Fungi</taxon>
        <taxon>Dikarya</taxon>
        <taxon>Ascomycota</taxon>
        <taxon>Pezizomycotina</taxon>
        <taxon>Pezizomycetes</taxon>
        <taxon>Pezizales</taxon>
        <taxon>Tuberaceae</taxon>
        <taxon>Tuber</taxon>
    </lineage>
</organism>
<evidence type="ECO:0000256" key="2">
    <source>
        <dbReference type="ARBA" id="ARBA00022723"/>
    </source>
</evidence>
<dbReference type="InterPro" id="IPR036236">
    <property type="entry name" value="Znf_C2H2_sf"/>
</dbReference>
<feature type="compositionally biased region" description="Polar residues" evidence="8">
    <location>
        <begin position="664"/>
        <end position="678"/>
    </location>
</feature>
<dbReference type="GO" id="GO:0000785">
    <property type="term" value="C:chromatin"/>
    <property type="evidence" value="ECO:0007669"/>
    <property type="project" value="TreeGrafter"/>
</dbReference>
<protein>
    <recommendedName>
        <fullName evidence="9">C2H2-type domain-containing protein</fullName>
    </recommendedName>
</protein>
<dbReference type="InterPro" id="IPR051059">
    <property type="entry name" value="VerF-like"/>
</dbReference>
<feature type="compositionally biased region" description="Polar residues" evidence="8">
    <location>
        <begin position="308"/>
        <end position="317"/>
    </location>
</feature>
<feature type="compositionally biased region" description="Polar residues" evidence="8">
    <location>
        <begin position="602"/>
        <end position="611"/>
    </location>
</feature>
<dbReference type="AlphaFoldDB" id="A0A2T7A1J7"/>
<keyword evidence="2" id="KW-0479">Metal-binding</keyword>
<feature type="region of interest" description="Disordered" evidence="8">
    <location>
        <begin position="434"/>
        <end position="483"/>
    </location>
</feature>
<comment type="caution">
    <text evidence="10">The sequence shown here is derived from an EMBL/GenBank/DDBJ whole genome shotgun (WGS) entry which is preliminary data.</text>
</comment>
<dbReference type="PANTHER" id="PTHR40626">
    <property type="entry name" value="MIP31509P"/>
    <property type="match status" value="1"/>
</dbReference>
<feature type="compositionally biased region" description="Polar residues" evidence="8">
    <location>
        <begin position="270"/>
        <end position="282"/>
    </location>
</feature>
<keyword evidence="4 7" id="KW-0863">Zinc-finger</keyword>
<name>A0A2T7A1J7_TUBBO</name>
<evidence type="ECO:0000256" key="1">
    <source>
        <dbReference type="ARBA" id="ARBA00004123"/>
    </source>
</evidence>
<proteinExistence type="predicted"/>
<accession>A0A2T7A1J7</accession>
<reference evidence="10 11" key="1">
    <citation type="submission" date="2017-04" db="EMBL/GenBank/DDBJ databases">
        <title>Draft genome sequence of Tuber borchii Vittad., a whitish edible truffle.</title>
        <authorList>
            <consortium name="DOE Joint Genome Institute"/>
            <person name="Murat C."/>
            <person name="Kuo A."/>
            <person name="Barry K.W."/>
            <person name="Clum A."/>
            <person name="Dockter R.B."/>
            <person name="Fauchery L."/>
            <person name="Iotti M."/>
            <person name="Kohler A."/>
            <person name="Labutti K."/>
            <person name="Lindquist E.A."/>
            <person name="Lipzen A."/>
            <person name="Ohm R.A."/>
            <person name="Wang M."/>
            <person name="Grigoriev I.V."/>
            <person name="Zambonelli A."/>
            <person name="Martin F.M."/>
        </authorList>
    </citation>
    <scope>NUCLEOTIDE SEQUENCE [LARGE SCALE GENOMIC DNA]</scope>
    <source>
        <strain evidence="10 11">Tbo3840</strain>
    </source>
</reference>
<keyword evidence="3" id="KW-0677">Repeat</keyword>
<dbReference type="OrthoDB" id="624345at2759"/>
<evidence type="ECO:0000256" key="4">
    <source>
        <dbReference type="ARBA" id="ARBA00022771"/>
    </source>
</evidence>
<feature type="region of interest" description="Disordered" evidence="8">
    <location>
        <begin position="339"/>
        <end position="361"/>
    </location>
</feature>
<feature type="compositionally biased region" description="Low complexity" evidence="8">
    <location>
        <begin position="192"/>
        <end position="206"/>
    </location>
</feature>
<feature type="region of interest" description="Disordered" evidence="8">
    <location>
        <begin position="516"/>
        <end position="537"/>
    </location>
</feature>
<dbReference type="PROSITE" id="PS50157">
    <property type="entry name" value="ZINC_FINGER_C2H2_2"/>
    <property type="match status" value="2"/>
</dbReference>
<dbReference type="GO" id="GO:0008270">
    <property type="term" value="F:zinc ion binding"/>
    <property type="evidence" value="ECO:0007669"/>
    <property type="project" value="UniProtKB-KW"/>
</dbReference>
<keyword evidence="6" id="KW-0539">Nucleus</keyword>
<feature type="domain" description="C2H2-type" evidence="9">
    <location>
        <begin position="110"/>
        <end position="140"/>
    </location>
</feature>
<dbReference type="GO" id="GO:0000981">
    <property type="term" value="F:DNA-binding transcription factor activity, RNA polymerase II-specific"/>
    <property type="evidence" value="ECO:0007669"/>
    <property type="project" value="InterPro"/>
</dbReference>
<comment type="subcellular location">
    <subcellularLocation>
        <location evidence="1">Nucleus</location>
    </subcellularLocation>
</comment>
<dbReference type="SUPFAM" id="SSF57667">
    <property type="entry name" value="beta-beta-alpha zinc fingers"/>
    <property type="match status" value="1"/>
</dbReference>
<evidence type="ECO:0000256" key="5">
    <source>
        <dbReference type="ARBA" id="ARBA00022833"/>
    </source>
</evidence>
<dbReference type="Proteomes" id="UP000244722">
    <property type="component" value="Unassembled WGS sequence"/>
</dbReference>
<sequence>MPSDDQLGPPSFQAVNKMSSGPKSSLGVNGAASSSRPTSSIVFLPNSPPPPVQNVPNTGFQLPSNANATTTSENAQAESGRSSPRSSEGRSDGEAPRSPTKNKKKKGQKFFCKGYGSCNLSFTRSEHLARHIRKHTGERPFNCHCGRAFSRLDNLRQHSSTVHADEPIPDDSLAAVSSRYQRHQRTERTRQTARVTNRSKPRSNSNPKPPTSGPGFSGHSQPQTPPQPSRPLGATQAPGAFTDPPAKYQPGLQESWGRTARPRNYGGVSQVPQTPHNPSSHSVEMHQRHESRHRNRPEPITLPDLTSPFENYRNNTPPESPASVLGSRENSFYQGRRASFTQPLASNMTTPTSATFTGANESPIGSPIFPSLNSANSSVINSPASAFPSTPSWGSGTRHPGRRLSVPGSGLHSDRVLPIPLPGPTLRYRATAAPAPGTAASLRARGGMAMSPEEEEEKIKRRRTWHESGPEASAARELFSPSNTSAYGDRSLLGIGGQGGSQSHTQLPAISSLLNLNDTSPSLRHTPPPRRAPVEPELTQDLSIRMASLGGGLRTMSSRTLRGHSRSQSDDFMSGNSRHERRWGMHAADAPGVRWSGDTRDNISQSWNSPSSRREPNGHLPGILSSSRHPEPLRQAFTYPGGSSGAQSGWGRKRCHRDSVGSGEDTSGSEGVVTPSTNEELHPGIVGEGTAEVDEPHISHHKPMPIAMTPGNPTRSTHSDTPIRDSGSFRLDVLVSAAATMVAADIAGAERQQLRS</sequence>
<feature type="region of interest" description="Disordered" evidence="8">
    <location>
        <begin position="1"/>
        <end position="108"/>
    </location>
</feature>
<keyword evidence="5" id="KW-0862">Zinc</keyword>
<dbReference type="EMBL" id="NESQ01000043">
    <property type="protein sequence ID" value="PUU81597.1"/>
    <property type="molecule type" value="Genomic_DNA"/>
</dbReference>
<dbReference type="Gene3D" id="3.30.160.60">
    <property type="entry name" value="Classic Zinc Finger"/>
    <property type="match status" value="2"/>
</dbReference>
<feature type="region of interest" description="Disordered" evidence="8">
    <location>
        <begin position="703"/>
        <end position="725"/>
    </location>
</feature>
<dbReference type="GO" id="GO:0005634">
    <property type="term" value="C:nucleus"/>
    <property type="evidence" value="ECO:0007669"/>
    <property type="project" value="UniProtKB-SubCell"/>
</dbReference>